<gene>
    <name evidence="4" type="ORF">LSS_06050</name>
</gene>
<comment type="pathway">
    <text evidence="1">Cofactor biosynthesis; thiamine diphosphate biosynthesis.</text>
</comment>
<reference evidence="4 5" key="2">
    <citation type="journal article" date="2014" name="Emerg. Microbes Infect.">
        <title>Potential impact on kidney infection: a whole-genome analysis of Leptospira santarosai serovar Shermani.</title>
        <authorList>
            <person name="Chou L.F."/>
            <person name="Chen T.W."/>
            <person name="Ko Y.C."/>
            <person name="Pan M.J."/>
            <person name="Tian Y.C."/>
            <person name="Chiu C.H."/>
            <person name="Tang P."/>
            <person name="Hung C.C."/>
            <person name="Yang C.W."/>
        </authorList>
    </citation>
    <scope>NUCLEOTIDE SEQUENCE</scope>
    <source>
        <strain evidence="4 5">LT 821</strain>
    </source>
</reference>
<evidence type="ECO:0000313" key="4">
    <source>
        <dbReference type="EMBL" id="EKT87656.1"/>
    </source>
</evidence>
<proteinExistence type="predicted"/>
<evidence type="ECO:0000256" key="1">
    <source>
        <dbReference type="ARBA" id="ARBA00004948"/>
    </source>
</evidence>
<dbReference type="InterPro" id="IPR004399">
    <property type="entry name" value="HMP/HMP-P_kinase_dom"/>
</dbReference>
<dbReference type="STRING" id="758847.LSS_06050"/>
<dbReference type="Pfam" id="PF08543">
    <property type="entry name" value="Phos_pyr_kin"/>
    <property type="match status" value="1"/>
</dbReference>
<feature type="domain" description="Pyridoxamine kinase/Phosphomethylpyrimidine kinase" evidence="3">
    <location>
        <begin position="16"/>
        <end position="262"/>
    </location>
</feature>
<dbReference type="PATRIC" id="fig|758847.3.peg.1268"/>
<reference evidence="4 5" key="1">
    <citation type="journal article" date="2012" name="Gene">
        <title>Sequence of Leptospira santarosai serovar Shermani genome and prediction of virulence-associated genes.</title>
        <authorList>
            <person name="Chou L.F."/>
            <person name="Chen Y.T."/>
            <person name="Lu C.W."/>
            <person name="Ko Y.C."/>
            <person name="Tang C.Y."/>
            <person name="Pan M.J."/>
            <person name="Tian Y.C."/>
            <person name="Chiu C.H."/>
            <person name="Hung C.C."/>
            <person name="Yang C.W."/>
        </authorList>
    </citation>
    <scope>NUCLEOTIDE SEQUENCE [LARGE SCALE GENOMIC DNA]</scope>
    <source>
        <strain evidence="4">LT 821</strain>
    </source>
</reference>
<dbReference type="GO" id="GO:0009228">
    <property type="term" value="P:thiamine biosynthetic process"/>
    <property type="evidence" value="ECO:0007669"/>
    <property type="project" value="InterPro"/>
</dbReference>
<dbReference type="InterPro" id="IPR013749">
    <property type="entry name" value="PM/HMP-P_kinase-1"/>
</dbReference>
<accession>K8Y3T5</accession>
<keyword evidence="4" id="KW-0418">Kinase</keyword>
<dbReference type="Gene3D" id="3.40.1190.20">
    <property type="match status" value="1"/>
</dbReference>
<dbReference type="CDD" id="cd01169">
    <property type="entry name" value="HMPP_kinase"/>
    <property type="match status" value="1"/>
</dbReference>
<organism evidence="4 5">
    <name type="scientific">Leptospira santarosai serovar Shermani str. LT 821</name>
    <dbReference type="NCBI Taxonomy" id="758847"/>
    <lineage>
        <taxon>Bacteria</taxon>
        <taxon>Pseudomonadati</taxon>
        <taxon>Spirochaetota</taxon>
        <taxon>Spirochaetia</taxon>
        <taxon>Leptospirales</taxon>
        <taxon>Leptospiraceae</taxon>
        <taxon>Leptospira</taxon>
    </lineage>
</organism>
<dbReference type="InterPro" id="IPR029056">
    <property type="entry name" value="Ribokinase-like"/>
</dbReference>
<dbReference type="FunFam" id="3.40.1190.20:FF:000097">
    <property type="entry name" value="Hydroxymethylpyrimidine phosphate kinase"/>
    <property type="match status" value="1"/>
</dbReference>
<dbReference type="GO" id="GO:0008972">
    <property type="term" value="F:phosphomethylpyrimidine kinase activity"/>
    <property type="evidence" value="ECO:0007669"/>
    <property type="project" value="InterPro"/>
</dbReference>
<dbReference type="PANTHER" id="PTHR20858">
    <property type="entry name" value="PHOSPHOMETHYLPYRIMIDINE KINASE"/>
    <property type="match status" value="1"/>
</dbReference>
<dbReference type="GO" id="GO:0008902">
    <property type="term" value="F:hydroxymethylpyrimidine kinase activity"/>
    <property type="evidence" value="ECO:0007669"/>
    <property type="project" value="UniProtKB-EC"/>
</dbReference>
<dbReference type="SUPFAM" id="SSF53613">
    <property type="entry name" value="Ribokinase-like"/>
    <property type="match status" value="1"/>
</dbReference>
<dbReference type="GeneID" id="29739189"/>
<protein>
    <recommendedName>
        <fullName evidence="2">hydroxymethylpyrimidine kinase</fullName>
        <ecNumber evidence="2">2.7.1.49</ecNumber>
    </recommendedName>
</protein>
<dbReference type="EC" id="2.7.1.49" evidence="2"/>
<dbReference type="RefSeq" id="WP_004459238.1">
    <property type="nucleotide sequence ID" value="NZ_CP006694.1"/>
</dbReference>
<sequence length="273" mass="29578">MAQKMKPITLTIAGSDSGGGAGIQADLKTFTALDTFGTSAITCLTSQNPSGVTGILEVDADFLEKQILAVLDYFPVKSVKTGMLFSTAIIEKTSSLLSKRKNIIDKNVSLVIDPVMVSTSGAKLLQESAIDALLTKLIPLADLITPNLDEAEILTGKKIDRSLEMPDFAKEIFEKFKVPVLLKGGHLQNEEIALDILFDGKTVSKFEKPFVNGFYPHGTGCTYSAAITSYLARGENLIGAVRYAKEYLHSAIEQAYAVGKDKTLNHTPLLQRY</sequence>
<name>K8Y3T5_9LEPT</name>
<dbReference type="Proteomes" id="UP000035800">
    <property type="component" value="Chromosome I"/>
</dbReference>
<dbReference type="GO" id="GO:0005829">
    <property type="term" value="C:cytosol"/>
    <property type="evidence" value="ECO:0007669"/>
    <property type="project" value="TreeGrafter"/>
</dbReference>
<evidence type="ECO:0000313" key="5">
    <source>
        <dbReference type="Proteomes" id="UP000035800"/>
    </source>
</evidence>
<dbReference type="AlphaFoldDB" id="K8Y3T5"/>
<dbReference type="KEGG" id="lst:LSS_06050"/>
<keyword evidence="4" id="KW-0808">Transferase</keyword>
<evidence type="ECO:0000256" key="2">
    <source>
        <dbReference type="ARBA" id="ARBA00012135"/>
    </source>
</evidence>
<dbReference type="EMBL" id="CP006694">
    <property type="protein sequence ID" value="EKT87656.1"/>
    <property type="molecule type" value="Genomic_DNA"/>
</dbReference>
<dbReference type="NCBIfam" id="TIGR00097">
    <property type="entry name" value="HMP-P_kinase"/>
    <property type="match status" value="1"/>
</dbReference>
<evidence type="ECO:0000259" key="3">
    <source>
        <dbReference type="Pfam" id="PF08543"/>
    </source>
</evidence>
<dbReference type="PANTHER" id="PTHR20858:SF17">
    <property type="entry name" value="HYDROXYMETHYLPYRIMIDINE_PHOSPHOMETHYLPYRIMIDINE KINASE THI20-RELATED"/>
    <property type="match status" value="1"/>
</dbReference>